<evidence type="ECO:0000259" key="3">
    <source>
        <dbReference type="PROSITE" id="PS50217"/>
    </source>
</evidence>
<keyword evidence="1" id="KW-0175">Coiled coil</keyword>
<dbReference type="Gene3D" id="1.20.5.170">
    <property type="match status" value="1"/>
</dbReference>
<proteinExistence type="predicted"/>
<dbReference type="InterPro" id="IPR046347">
    <property type="entry name" value="bZIP_sf"/>
</dbReference>
<evidence type="ECO:0000313" key="5">
    <source>
        <dbReference type="RefSeq" id="XP_022338544.1"/>
    </source>
</evidence>
<name>A0A8B8EFS6_CRAVI</name>
<evidence type="ECO:0000256" key="1">
    <source>
        <dbReference type="SAM" id="Coils"/>
    </source>
</evidence>
<dbReference type="AlphaFoldDB" id="A0A8B8EFS6"/>
<protein>
    <submittedName>
        <fullName evidence="5">Uncharacterized protein LOC111134048 isoform X1</fullName>
    </submittedName>
</protein>
<accession>A0A8B8EFS6</accession>
<evidence type="ECO:0000313" key="4">
    <source>
        <dbReference type="Proteomes" id="UP000694844"/>
    </source>
</evidence>
<dbReference type="RefSeq" id="XP_022338544.1">
    <property type="nucleotide sequence ID" value="XM_022482836.1"/>
</dbReference>
<dbReference type="CDD" id="cd14706">
    <property type="entry name" value="bZIP_CREBZF"/>
    <property type="match status" value="1"/>
</dbReference>
<dbReference type="Pfam" id="PF00170">
    <property type="entry name" value="bZIP_1"/>
    <property type="match status" value="1"/>
</dbReference>
<feature type="domain" description="BZIP" evidence="3">
    <location>
        <begin position="211"/>
        <end position="274"/>
    </location>
</feature>
<sequence>MMELGFEESNNDFDCLLGLDFMKTEIVDDVTLGVEAESDETEFSPTHSTDSGYDGMTSPCHSLTSLDDGGAVLLDDEEMKLFPESLDREITGYLSNETSNDSVDIVSVAVRELHTPPVCDFLESEPNSSIDTTLTENTITPIVNMPQRMTRRSAKAKPVLKSHHTAKNHQQVDKENWETDCGDAKLPSIKVIKVIKTPVTSSMEETQDQIYEAMEERSRKNAIQAKINREKKKAYIKSLECDVEQLKSENKTLKNKCDKMQKSYKTMEEELVYLKSVLANQSALSGLLQNIPNVKNVQLTSSFFRKRKSIESDHDYPMSKRSSSAVSGGVCLHVHQDKVSLEFCATCSKEASVNEESK</sequence>
<dbReference type="PROSITE" id="PS50217">
    <property type="entry name" value="BZIP"/>
    <property type="match status" value="1"/>
</dbReference>
<feature type="region of interest" description="Disordered" evidence="2">
    <location>
        <begin position="157"/>
        <end position="176"/>
    </location>
</feature>
<dbReference type="GeneID" id="111134048"/>
<organism evidence="4 5">
    <name type="scientific">Crassostrea virginica</name>
    <name type="common">Eastern oyster</name>
    <dbReference type="NCBI Taxonomy" id="6565"/>
    <lineage>
        <taxon>Eukaryota</taxon>
        <taxon>Metazoa</taxon>
        <taxon>Spiralia</taxon>
        <taxon>Lophotrochozoa</taxon>
        <taxon>Mollusca</taxon>
        <taxon>Bivalvia</taxon>
        <taxon>Autobranchia</taxon>
        <taxon>Pteriomorphia</taxon>
        <taxon>Ostreida</taxon>
        <taxon>Ostreoidea</taxon>
        <taxon>Ostreidae</taxon>
        <taxon>Crassostrea</taxon>
    </lineage>
</organism>
<dbReference type="GO" id="GO:0003700">
    <property type="term" value="F:DNA-binding transcription factor activity"/>
    <property type="evidence" value="ECO:0007669"/>
    <property type="project" value="InterPro"/>
</dbReference>
<dbReference type="SUPFAM" id="SSF57959">
    <property type="entry name" value="Leucine zipper domain"/>
    <property type="match status" value="1"/>
</dbReference>
<keyword evidence="4" id="KW-1185">Reference proteome</keyword>
<evidence type="ECO:0000256" key="2">
    <source>
        <dbReference type="SAM" id="MobiDB-lite"/>
    </source>
</evidence>
<gene>
    <name evidence="5" type="primary">LOC111134048</name>
</gene>
<feature type="coiled-coil region" evidence="1">
    <location>
        <begin position="229"/>
        <end position="270"/>
    </location>
</feature>
<feature type="compositionally biased region" description="Basic residues" evidence="2">
    <location>
        <begin position="157"/>
        <end position="167"/>
    </location>
</feature>
<dbReference type="Proteomes" id="UP000694844">
    <property type="component" value="Chromosome 5"/>
</dbReference>
<reference evidence="5" key="1">
    <citation type="submission" date="2025-08" db="UniProtKB">
        <authorList>
            <consortium name="RefSeq"/>
        </authorList>
    </citation>
    <scope>IDENTIFICATION</scope>
    <source>
        <tissue evidence="5">Whole sample</tissue>
    </source>
</reference>
<dbReference type="InterPro" id="IPR004827">
    <property type="entry name" value="bZIP"/>
</dbReference>
<dbReference type="KEGG" id="cvn:111134048"/>